<dbReference type="OrthoDB" id="2288928at2759"/>
<dbReference type="InterPro" id="IPR015943">
    <property type="entry name" value="WD40/YVTN_repeat-like_dom_sf"/>
</dbReference>
<dbReference type="InterPro" id="IPR001680">
    <property type="entry name" value="WD40_rpt"/>
</dbReference>
<proteinExistence type="inferred from homology"/>
<evidence type="ECO:0000313" key="7">
    <source>
        <dbReference type="EMBL" id="KAF9445042.1"/>
    </source>
</evidence>
<dbReference type="AlphaFoldDB" id="A0A9P6BZ64"/>
<protein>
    <recommendedName>
        <fullName evidence="4">WD repeat-containing protein JIP5</fullName>
    </recommendedName>
    <alternativeName>
        <fullName evidence="5">WD repeat-containing protein jip5</fullName>
    </alternativeName>
</protein>
<comment type="caution">
    <text evidence="7">The sequence shown here is derived from an EMBL/GenBank/DDBJ whole genome shotgun (WGS) entry which is preliminary data.</text>
</comment>
<dbReference type="SUPFAM" id="SSF50978">
    <property type="entry name" value="WD40 repeat-like"/>
    <property type="match status" value="1"/>
</dbReference>
<keyword evidence="3" id="KW-0677">Repeat</keyword>
<evidence type="ECO:0000256" key="3">
    <source>
        <dbReference type="ARBA" id="ARBA00022737"/>
    </source>
</evidence>
<keyword evidence="2" id="KW-0853">WD repeat</keyword>
<dbReference type="EMBL" id="MU151329">
    <property type="protein sequence ID" value="KAF9445042.1"/>
    <property type="molecule type" value="Genomic_DNA"/>
</dbReference>
<dbReference type="PANTHER" id="PTHR44019:SF20">
    <property type="entry name" value="WD REPEAT-CONTAINING PROTEIN 55"/>
    <property type="match status" value="1"/>
</dbReference>
<evidence type="ECO:0000256" key="5">
    <source>
        <dbReference type="ARBA" id="ARBA00039514"/>
    </source>
</evidence>
<feature type="region of interest" description="Disordered" evidence="6">
    <location>
        <begin position="358"/>
        <end position="442"/>
    </location>
</feature>
<name>A0A9P6BZ64_9AGAR</name>
<sequence>MPEIPVDAQVFDLVFHPTFSTVYAGLLTGYVKAFAYDQQGNHKSVFSLRPSKRSCRGLSINEDGSRLYAVGKSKALHIIDTKTEQVESRTGAHESAINRVKHLTPWLLSTGDDEGVIKLWDPRQREAVRSYTHHFDYISDFLWLEDKKQLLATSADGTLSVMDVRSKKPKFVAQSEDQEDELLSIVAIKGMSKVIIGTQLGILSVFNRNSGWGDCVDRIPGHPLSIDALCNLPSDLPDIDTTSTILTGSSDGFVRAVQILPTKLLGVVADHGDWPVERVAVGSGAAQLSIDGEEVNDSDEEWHGVDTARNQTSGSTARADEANDSASPGRWWVGSVGHENGLRLTDLMSFFRDGKHQQTGTLGVENDSDSEDRSSEAVSGEDDGKSGDEVGTQEIEAEPEEEPVQAPAKRKRKHEREPMETKKKGKKNAVVVEDTSFFGDLE</sequence>
<reference evidence="7" key="1">
    <citation type="submission" date="2020-11" db="EMBL/GenBank/DDBJ databases">
        <authorList>
            <consortium name="DOE Joint Genome Institute"/>
            <person name="Ahrendt S."/>
            <person name="Riley R."/>
            <person name="Andreopoulos W."/>
            <person name="Labutti K."/>
            <person name="Pangilinan J."/>
            <person name="Ruiz-Duenas F.J."/>
            <person name="Barrasa J.M."/>
            <person name="Sanchez-Garcia M."/>
            <person name="Camarero S."/>
            <person name="Miyauchi S."/>
            <person name="Serrano A."/>
            <person name="Linde D."/>
            <person name="Babiker R."/>
            <person name="Drula E."/>
            <person name="Ayuso-Fernandez I."/>
            <person name="Pacheco R."/>
            <person name="Padilla G."/>
            <person name="Ferreira P."/>
            <person name="Barriuso J."/>
            <person name="Kellner H."/>
            <person name="Castanera R."/>
            <person name="Alfaro M."/>
            <person name="Ramirez L."/>
            <person name="Pisabarro A.G."/>
            <person name="Kuo A."/>
            <person name="Tritt A."/>
            <person name="Lipzen A."/>
            <person name="He G."/>
            <person name="Yan M."/>
            <person name="Ng V."/>
            <person name="Cullen D."/>
            <person name="Martin F."/>
            <person name="Rosso M.-N."/>
            <person name="Henrissat B."/>
            <person name="Hibbett D."/>
            <person name="Martinez A.T."/>
            <person name="Grigoriev I.V."/>
        </authorList>
    </citation>
    <scope>NUCLEOTIDE SEQUENCE</scope>
    <source>
        <strain evidence="7">MF-IS2</strain>
    </source>
</reference>
<comment type="similarity">
    <text evidence="1">Belongs to the WD repeat WDR55 family.</text>
</comment>
<dbReference type="Gene3D" id="2.130.10.10">
    <property type="entry name" value="YVTN repeat-like/Quinoprotein amine dehydrogenase"/>
    <property type="match status" value="1"/>
</dbReference>
<keyword evidence="8" id="KW-1185">Reference proteome</keyword>
<evidence type="ECO:0000313" key="8">
    <source>
        <dbReference type="Proteomes" id="UP000807342"/>
    </source>
</evidence>
<evidence type="ECO:0000256" key="2">
    <source>
        <dbReference type="ARBA" id="ARBA00022574"/>
    </source>
</evidence>
<evidence type="ECO:0000256" key="6">
    <source>
        <dbReference type="SAM" id="MobiDB-lite"/>
    </source>
</evidence>
<dbReference type="Pfam" id="PF24796">
    <property type="entry name" value="WDR55"/>
    <property type="match status" value="1"/>
</dbReference>
<gene>
    <name evidence="7" type="ORF">P691DRAFT_676446</name>
</gene>
<dbReference type="PANTHER" id="PTHR44019">
    <property type="entry name" value="WD REPEAT-CONTAINING PROTEIN 55"/>
    <property type="match status" value="1"/>
</dbReference>
<dbReference type="SMART" id="SM00320">
    <property type="entry name" value="WD40"/>
    <property type="match status" value="4"/>
</dbReference>
<dbReference type="InterPro" id="IPR036322">
    <property type="entry name" value="WD40_repeat_dom_sf"/>
</dbReference>
<dbReference type="InterPro" id="IPR050505">
    <property type="entry name" value="WDR55/POC1"/>
</dbReference>
<evidence type="ECO:0000256" key="1">
    <source>
        <dbReference type="ARBA" id="ARBA00007625"/>
    </source>
</evidence>
<dbReference type="Proteomes" id="UP000807342">
    <property type="component" value="Unassembled WGS sequence"/>
</dbReference>
<evidence type="ECO:0000256" key="4">
    <source>
        <dbReference type="ARBA" id="ARBA00039238"/>
    </source>
</evidence>
<feature type="region of interest" description="Disordered" evidence="6">
    <location>
        <begin position="308"/>
        <end position="332"/>
    </location>
</feature>
<organism evidence="7 8">
    <name type="scientific">Macrolepiota fuliginosa MF-IS2</name>
    <dbReference type="NCBI Taxonomy" id="1400762"/>
    <lineage>
        <taxon>Eukaryota</taxon>
        <taxon>Fungi</taxon>
        <taxon>Dikarya</taxon>
        <taxon>Basidiomycota</taxon>
        <taxon>Agaricomycotina</taxon>
        <taxon>Agaricomycetes</taxon>
        <taxon>Agaricomycetidae</taxon>
        <taxon>Agaricales</taxon>
        <taxon>Agaricineae</taxon>
        <taxon>Agaricaceae</taxon>
        <taxon>Macrolepiota</taxon>
    </lineage>
</organism>
<accession>A0A9P6BZ64</accession>